<organism evidence="1 2">
    <name type="scientific">Mycobacterium phage MyraDee</name>
    <dbReference type="NCBI Taxonomy" id="2024303"/>
    <lineage>
        <taxon>Viruses</taxon>
        <taxon>Duplodnaviria</taxon>
        <taxon>Heunggongvirae</taxon>
        <taxon>Uroviricota</taxon>
        <taxon>Caudoviricetes</taxon>
        <taxon>Myradeevirus</taxon>
        <taxon>Myradeevirus MyraDee</taxon>
    </lineage>
</organism>
<protein>
    <submittedName>
        <fullName evidence="1">Uncharacterized protein</fullName>
    </submittedName>
</protein>
<dbReference type="Proteomes" id="UP000225918">
    <property type="component" value="Segment"/>
</dbReference>
<evidence type="ECO:0000313" key="1">
    <source>
        <dbReference type="EMBL" id="ASR77196.1"/>
    </source>
</evidence>
<accession>A0A222Z0B5</accession>
<sequence>MSGYTFDHNVDGDLWEYQVIGLPSLDRAQLWYRAPGMERFEIGHGKDIPGGWSLQMVARTMRRFINGDIDHPEYLELLPGT</sequence>
<evidence type="ECO:0000313" key="2">
    <source>
        <dbReference type="Proteomes" id="UP000225918"/>
    </source>
</evidence>
<proteinExistence type="predicted"/>
<gene>
    <name evidence="1" type="ORF">SEA_MYRADEE_89</name>
</gene>
<name>A0A222Z0B5_9CAUD</name>
<keyword evidence="2" id="KW-1185">Reference proteome</keyword>
<dbReference type="EMBL" id="MF141539">
    <property type="protein sequence ID" value="ASR77196.1"/>
    <property type="molecule type" value="Genomic_DNA"/>
</dbReference>
<reference evidence="2" key="1">
    <citation type="submission" date="2017-05" db="EMBL/GenBank/DDBJ databases">
        <authorList>
            <person name="Song R."/>
            <person name="Chenine A.L."/>
            <person name="Ruprecht R.M."/>
        </authorList>
    </citation>
    <scope>NUCLEOTIDE SEQUENCE [LARGE SCALE GENOMIC DNA]</scope>
</reference>